<protein>
    <submittedName>
        <fullName evidence="3">Uncharacterized protein</fullName>
    </submittedName>
</protein>
<evidence type="ECO:0000256" key="1">
    <source>
        <dbReference type="SAM" id="Coils"/>
    </source>
</evidence>
<feature type="region of interest" description="Disordered" evidence="2">
    <location>
        <begin position="1"/>
        <end position="22"/>
    </location>
</feature>
<gene>
    <name evidence="3" type="ORF">BDV95DRAFT_502337</name>
</gene>
<proteinExistence type="predicted"/>
<keyword evidence="1" id="KW-0175">Coiled coil</keyword>
<accession>A0A7C8I5F4</accession>
<dbReference type="EMBL" id="JAADJZ010000022">
    <property type="protein sequence ID" value="KAF2867693.1"/>
    <property type="molecule type" value="Genomic_DNA"/>
</dbReference>
<evidence type="ECO:0000256" key="2">
    <source>
        <dbReference type="SAM" id="MobiDB-lite"/>
    </source>
</evidence>
<sequence length="600" mass="67465">MDYRGPVSLGASKYASPNHASPQRRFAAFPSAASPVAKSNNAIATKEQIDAAAKVDSDRNSDAQLAIAQNEALTEAVEKHSAEFSKTVSSAVENTRQLLNLIRESYEREGTPNHPNLKIVEKLWAELEVLFEAAKKAKAALPAFLDKQKDNMDLFHDSMLNETIRDSQEELNLQNKKVNLQHSLILEHQEAFQAYKATVAGKLNKLDDIRERASRLTLDKDLLQTEIDNHREELEKARMAKSEDAKVLEGLREELSALSKSKAGLTAEHDTLRNTVEELQEKYTKEVQKVTNLESWIKTLQSGEKDTQKLKGEMYTLQEKYKNQSVEYSKAFTVSGSRRFSVATVALTHKQDHQTQAKKVSTLTSTLQRAEQQNDEIKERLRKLDELEKANAELTSSKSSLQTQIDALKREANEATQRAEKIQKDLEAAVEKLKKVERENDDLETENNELLAKANEHKKITAALNDLKIENSKLLATTAQLQNKPAGDSGGDRVILSAMQKDKERLEKKLAEAEAKKATAETTLNEWAELAKRSYKEYKDMLPTWKQADKYRQDSLDKDNEIAELKAKLTVGVRSNGVSKGGDAAYWKNKYESLLANVGN</sequence>
<organism evidence="3 4">
    <name type="scientific">Massariosphaeria phaeospora</name>
    <dbReference type="NCBI Taxonomy" id="100035"/>
    <lineage>
        <taxon>Eukaryota</taxon>
        <taxon>Fungi</taxon>
        <taxon>Dikarya</taxon>
        <taxon>Ascomycota</taxon>
        <taxon>Pezizomycotina</taxon>
        <taxon>Dothideomycetes</taxon>
        <taxon>Pleosporomycetidae</taxon>
        <taxon>Pleosporales</taxon>
        <taxon>Pleosporales incertae sedis</taxon>
        <taxon>Massariosphaeria</taxon>
    </lineage>
</organism>
<evidence type="ECO:0000313" key="4">
    <source>
        <dbReference type="Proteomes" id="UP000481861"/>
    </source>
</evidence>
<evidence type="ECO:0000313" key="3">
    <source>
        <dbReference type="EMBL" id="KAF2867693.1"/>
    </source>
</evidence>
<keyword evidence="4" id="KW-1185">Reference proteome</keyword>
<dbReference type="AlphaFoldDB" id="A0A7C8I5F4"/>
<dbReference type="OrthoDB" id="3945906at2759"/>
<dbReference type="Gene3D" id="1.20.5.1160">
    <property type="entry name" value="Vasodilator-stimulated phosphoprotein"/>
    <property type="match status" value="1"/>
</dbReference>
<feature type="coiled-coil region" evidence="1">
    <location>
        <begin position="360"/>
        <end position="568"/>
    </location>
</feature>
<feature type="coiled-coil region" evidence="1">
    <location>
        <begin position="206"/>
        <end position="289"/>
    </location>
</feature>
<dbReference type="Proteomes" id="UP000481861">
    <property type="component" value="Unassembled WGS sequence"/>
</dbReference>
<comment type="caution">
    <text evidence="3">The sequence shown here is derived from an EMBL/GenBank/DDBJ whole genome shotgun (WGS) entry which is preliminary data.</text>
</comment>
<reference evidence="3 4" key="1">
    <citation type="submission" date="2020-01" db="EMBL/GenBank/DDBJ databases">
        <authorList>
            <consortium name="DOE Joint Genome Institute"/>
            <person name="Haridas S."/>
            <person name="Albert R."/>
            <person name="Binder M."/>
            <person name="Bloem J."/>
            <person name="Labutti K."/>
            <person name="Salamov A."/>
            <person name="Andreopoulos B."/>
            <person name="Baker S.E."/>
            <person name="Barry K."/>
            <person name="Bills G."/>
            <person name="Bluhm B.H."/>
            <person name="Cannon C."/>
            <person name="Castanera R."/>
            <person name="Culley D.E."/>
            <person name="Daum C."/>
            <person name="Ezra D."/>
            <person name="Gonzalez J.B."/>
            <person name="Henrissat B."/>
            <person name="Kuo A."/>
            <person name="Liang C."/>
            <person name="Lipzen A."/>
            <person name="Lutzoni F."/>
            <person name="Magnuson J."/>
            <person name="Mondo S."/>
            <person name="Nolan M."/>
            <person name="Ohm R."/>
            <person name="Pangilinan J."/>
            <person name="Park H.-J.H."/>
            <person name="Ramirez L."/>
            <person name="Alfaro M."/>
            <person name="Sun H."/>
            <person name="Tritt A."/>
            <person name="Yoshinaga Y."/>
            <person name="Zwiers L.-H.L."/>
            <person name="Turgeon B.G."/>
            <person name="Goodwin S.B."/>
            <person name="Spatafora J.W."/>
            <person name="Crous P.W."/>
            <person name="Grigoriev I.V."/>
        </authorList>
    </citation>
    <scope>NUCLEOTIDE SEQUENCE [LARGE SCALE GENOMIC DNA]</scope>
    <source>
        <strain evidence="3 4">CBS 611.86</strain>
    </source>
</reference>
<name>A0A7C8I5F4_9PLEO</name>